<evidence type="ECO:0000313" key="2">
    <source>
        <dbReference type="EMBL" id="KAK4427030.1"/>
    </source>
</evidence>
<feature type="region of interest" description="Disordered" evidence="1">
    <location>
        <begin position="88"/>
        <end position="125"/>
    </location>
</feature>
<protein>
    <submittedName>
        <fullName evidence="2">Uncharacterized protein</fullName>
    </submittedName>
</protein>
<evidence type="ECO:0000256" key="1">
    <source>
        <dbReference type="SAM" id="MobiDB-lite"/>
    </source>
</evidence>
<proteinExistence type="predicted"/>
<evidence type="ECO:0000313" key="3">
    <source>
        <dbReference type="Proteomes" id="UP001293254"/>
    </source>
</evidence>
<feature type="compositionally biased region" description="Polar residues" evidence="1">
    <location>
        <begin position="93"/>
        <end position="111"/>
    </location>
</feature>
<gene>
    <name evidence="2" type="ORF">Salat_1471900</name>
</gene>
<dbReference type="Proteomes" id="UP001293254">
    <property type="component" value="Unassembled WGS sequence"/>
</dbReference>
<reference evidence="2" key="2">
    <citation type="journal article" date="2024" name="Plant">
        <title>Genomic evolution and insights into agronomic trait innovations of Sesamum species.</title>
        <authorList>
            <person name="Miao H."/>
            <person name="Wang L."/>
            <person name="Qu L."/>
            <person name="Liu H."/>
            <person name="Sun Y."/>
            <person name="Le M."/>
            <person name="Wang Q."/>
            <person name="Wei S."/>
            <person name="Zheng Y."/>
            <person name="Lin W."/>
            <person name="Duan Y."/>
            <person name="Cao H."/>
            <person name="Xiong S."/>
            <person name="Wang X."/>
            <person name="Wei L."/>
            <person name="Li C."/>
            <person name="Ma Q."/>
            <person name="Ju M."/>
            <person name="Zhao R."/>
            <person name="Li G."/>
            <person name="Mu C."/>
            <person name="Tian Q."/>
            <person name="Mei H."/>
            <person name="Zhang T."/>
            <person name="Gao T."/>
            <person name="Zhang H."/>
        </authorList>
    </citation>
    <scope>NUCLEOTIDE SEQUENCE</scope>
    <source>
        <strain evidence="2">3651</strain>
    </source>
</reference>
<organism evidence="2 3">
    <name type="scientific">Sesamum alatum</name>
    <dbReference type="NCBI Taxonomy" id="300844"/>
    <lineage>
        <taxon>Eukaryota</taxon>
        <taxon>Viridiplantae</taxon>
        <taxon>Streptophyta</taxon>
        <taxon>Embryophyta</taxon>
        <taxon>Tracheophyta</taxon>
        <taxon>Spermatophyta</taxon>
        <taxon>Magnoliopsida</taxon>
        <taxon>eudicotyledons</taxon>
        <taxon>Gunneridae</taxon>
        <taxon>Pentapetalae</taxon>
        <taxon>asterids</taxon>
        <taxon>lamiids</taxon>
        <taxon>Lamiales</taxon>
        <taxon>Pedaliaceae</taxon>
        <taxon>Sesamum</taxon>
    </lineage>
</organism>
<dbReference type="AlphaFoldDB" id="A0AAE1YB89"/>
<dbReference type="EMBL" id="JACGWO010000005">
    <property type="protein sequence ID" value="KAK4427030.1"/>
    <property type="molecule type" value="Genomic_DNA"/>
</dbReference>
<accession>A0AAE1YB89</accession>
<reference evidence="2" key="1">
    <citation type="submission" date="2020-06" db="EMBL/GenBank/DDBJ databases">
        <authorList>
            <person name="Li T."/>
            <person name="Hu X."/>
            <person name="Zhang T."/>
            <person name="Song X."/>
            <person name="Zhang H."/>
            <person name="Dai N."/>
            <person name="Sheng W."/>
            <person name="Hou X."/>
            <person name="Wei L."/>
        </authorList>
    </citation>
    <scope>NUCLEOTIDE SEQUENCE</scope>
    <source>
        <strain evidence="2">3651</strain>
        <tissue evidence="2">Leaf</tissue>
    </source>
</reference>
<comment type="caution">
    <text evidence="2">The sequence shown here is derived from an EMBL/GenBank/DDBJ whole genome shotgun (WGS) entry which is preliminary data.</text>
</comment>
<keyword evidence="3" id="KW-1185">Reference proteome</keyword>
<sequence length="196" mass="20813">MVGLEPDFGQFRRSLDLRDDESASLVIPNGLWHSDSEGSQLCLVWRVLTGRAFNFEGLVASVKSMLLPVQGMDIRQLPGGCMSENLHGGAQSYLETSPSADGSQGRSTEQQGARHLGPEKGKQPAILAPEEADGRSGESPYDTLCSKGVLEDDRGVLAAGQVEVQSASAVGETSGLERLHEQAISFFGSGELITVP</sequence>
<name>A0AAE1YB89_9LAMI</name>